<dbReference type="Ensembl" id="ENSTRUT00000060066.1">
    <property type="protein sequence ID" value="ENSTRUP00000075315.1"/>
    <property type="gene ID" value="ENSTRUG00000029583.1"/>
</dbReference>
<dbReference type="InParanoid" id="A0A674NQS5"/>
<proteinExistence type="predicted"/>
<keyword evidence="2" id="KW-1185">Reference proteome</keyword>
<sequence length="172" mass="18574">TTTQLKGHKTPKPGVSYVAFCPVSGVSYVAFCPVSGVSYVAFCPVRGVSYVAFCPVSGVSYVAFCPVSGVSYVAFCPVSGGKWLPSHPTERRPPAPQRCLRSHLNPVIIKMESQTSGCVSPLLRCDLPNGRRAPGRLIKSLHDQIKDKQNTLLFQNVQTQKCEGLMSCAKLV</sequence>
<evidence type="ECO:0000313" key="1">
    <source>
        <dbReference type="Ensembl" id="ENSTRUP00000075315.1"/>
    </source>
</evidence>
<dbReference type="AlphaFoldDB" id="A0A674NQS5"/>
<protein>
    <submittedName>
        <fullName evidence="1">Uncharacterized protein</fullName>
    </submittedName>
</protein>
<reference evidence="1 2" key="1">
    <citation type="journal article" date="2011" name="Genome Biol. Evol.">
        <title>Integration of the genetic map and genome assembly of fugu facilitates insights into distinct features of genome evolution in teleosts and mammals.</title>
        <authorList>
            <person name="Kai W."/>
            <person name="Kikuchi K."/>
            <person name="Tohari S."/>
            <person name="Chew A.K."/>
            <person name="Tay A."/>
            <person name="Fujiwara A."/>
            <person name="Hosoya S."/>
            <person name="Suetake H."/>
            <person name="Naruse K."/>
            <person name="Brenner S."/>
            <person name="Suzuki Y."/>
            <person name="Venkatesh B."/>
        </authorList>
    </citation>
    <scope>NUCLEOTIDE SEQUENCE [LARGE SCALE GENOMIC DNA]</scope>
</reference>
<name>A0A674NQS5_TAKRU</name>
<reference evidence="1" key="3">
    <citation type="submission" date="2025-09" db="UniProtKB">
        <authorList>
            <consortium name="Ensembl"/>
        </authorList>
    </citation>
    <scope>IDENTIFICATION</scope>
</reference>
<reference evidence="1" key="2">
    <citation type="submission" date="2025-08" db="UniProtKB">
        <authorList>
            <consortium name="Ensembl"/>
        </authorList>
    </citation>
    <scope>IDENTIFICATION</scope>
</reference>
<dbReference type="Proteomes" id="UP000005226">
    <property type="component" value="Chromosome 4"/>
</dbReference>
<accession>A0A674NQS5</accession>
<organism evidence="1 2">
    <name type="scientific">Takifugu rubripes</name>
    <name type="common">Japanese pufferfish</name>
    <name type="synonym">Fugu rubripes</name>
    <dbReference type="NCBI Taxonomy" id="31033"/>
    <lineage>
        <taxon>Eukaryota</taxon>
        <taxon>Metazoa</taxon>
        <taxon>Chordata</taxon>
        <taxon>Craniata</taxon>
        <taxon>Vertebrata</taxon>
        <taxon>Euteleostomi</taxon>
        <taxon>Actinopterygii</taxon>
        <taxon>Neopterygii</taxon>
        <taxon>Teleostei</taxon>
        <taxon>Neoteleostei</taxon>
        <taxon>Acanthomorphata</taxon>
        <taxon>Eupercaria</taxon>
        <taxon>Tetraodontiformes</taxon>
        <taxon>Tetradontoidea</taxon>
        <taxon>Tetraodontidae</taxon>
        <taxon>Takifugu</taxon>
    </lineage>
</organism>
<evidence type="ECO:0000313" key="2">
    <source>
        <dbReference type="Proteomes" id="UP000005226"/>
    </source>
</evidence>